<organism evidence="1 2">
    <name type="scientific">Rhodococcus opacus (strain B4)</name>
    <dbReference type="NCBI Taxonomy" id="632772"/>
    <lineage>
        <taxon>Bacteria</taxon>
        <taxon>Bacillati</taxon>
        <taxon>Actinomycetota</taxon>
        <taxon>Actinomycetes</taxon>
        <taxon>Mycobacteriales</taxon>
        <taxon>Nocardiaceae</taxon>
        <taxon>Rhodococcus</taxon>
    </lineage>
</organism>
<reference evidence="1 2" key="1">
    <citation type="submission" date="2009-03" db="EMBL/GenBank/DDBJ databases">
        <title>Comparison of the complete genome sequences of Rhodococcus erythropolis PR4 and Rhodococcus opacus B4.</title>
        <authorList>
            <person name="Takarada H."/>
            <person name="Sekine M."/>
            <person name="Hosoyama A."/>
            <person name="Yamada R."/>
            <person name="Fujisawa T."/>
            <person name="Omata S."/>
            <person name="Shimizu A."/>
            <person name="Tsukatani N."/>
            <person name="Tanikawa S."/>
            <person name="Fujita N."/>
            <person name="Harayama S."/>
        </authorList>
    </citation>
    <scope>NUCLEOTIDE SEQUENCE [LARGE SCALE GENOMIC DNA]</scope>
    <source>
        <strain evidence="1 2">B4</strain>
    </source>
</reference>
<evidence type="ECO:0000313" key="1">
    <source>
        <dbReference type="EMBL" id="BAH52276.1"/>
    </source>
</evidence>
<dbReference type="Proteomes" id="UP000002212">
    <property type="component" value="Chromosome"/>
</dbReference>
<dbReference type="EMBL" id="AP011115">
    <property type="protein sequence ID" value="BAH52276.1"/>
    <property type="molecule type" value="Genomic_DNA"/>
</dbReference>
<evidence type="ECO:0000313" key="2">
    <source>
        <dbReference type="Proteomes" id="UP000002212"/>
    </source>
</evidence>
<sequence>MKCLCCNAIAYAPYLICMHCVKVLRDKLNLTAELATDLQITVTRQDKRPDDNQGGGAPTGEKPLVFNAEASEVAWIMTHTLEYWTFRAAMNPTEMRQLLTADDALRARWLSRSVLLIARLEDADDAYDELVTLTELTLRAVDIHTRRYLGPCMAMYPDDGGFCTRDLYATGDQVTVTCPACTALTDVDTRRRTNQQRMRAVLYTAAQLEAALGELYGIKVRATRIRVWASRDPSLIRGQNRRGDNVFRLGDILDKYLAHSIERSTAA</sequence>
<dbReference type="KEGG" id="rop:ROP_40290"/>
<gene>
    <name evidence="1" type="ordered locus">ROP_40290</name>
</gene>
<name>C1B9C3_RHOOB</name>
<dbReference type="HOGENOM" id="CLU_949174_0_0_11"/>
<accession>C1B9C3</accession>
<dbReference type="PATRIC" id="fig|632772.20.peg.4226"/>
<dbReference type="AlphaFoldDB" id="C1B9C3"/>
<proteinExistence type="predicted"/>
<protein>
    <submittedName>
        <fullName evidence="1">Uncharacterized protein</fullName>
    </submittedName>
</protein>
<dbReference type="STRING" id="632772.ROP_40290"/>